<keyword evidence="3" id="KW-0238">DNA-binding</keyword>
<evidence type="ECO:0000256" key="5">
    <source>
        <dbReference type="ARBA" id="ARBA00023242"/>
    </source>
</evidence>
<keyword evidence="4" id="KW-0804">Transcription</keyword>
<dbReference type="Gramene" id="OGLUM04G10060.1">
    <property type="protein sequence ID" value="OGLUM04G10060.1"/>
    <property type="gene ID" value="OGLUM04G10060"/>
</dbReference>
<dbReference type="GO" id="GO:0003677">
    <property type="term" value="F:DNA binding"/>
    <property type="evidence" value="ECO:0007669"/>
    <property type="project" value="UniProtKB-KW"/>
</dbReference>
<evidence type="ECO:0000259" key="7">
    <source>
        <dbReference type="PROSITE" id="PS50863"/>
    </source>
</evidence>
<dbReference type="PROSITE" id="PS50863">
    <property type="entry name" value="B3"/>
    <property type="match status" value="1"/>
</dbReference>
<dbReference type="SMR" id="A0A0D9ZJY6"/>
<feature type="compositionally biased region" description="Low complexity" evidence="6">
    <location>
        <begin position="36"/>
        <end position="46"/>
    </location>
</feature>
<accession>A0A0D9ZJY6</accession>
<keyword evidence="9" id="KW-1185">Reference proteome</keyword>
<reference evidence="8" key="2">
    <citation type="submission" date="2018-05" db="EMBL/GenBank/DDBJ databases">
        <title>OgluRS3 (Oryza glumaepatula Reference Sequence Version 3).</title>
        <authorList>
            <person name="Zhang J."/>
            <person name="Kudrna D."/>
            <person name="Lee S."/>
            <person name="Talag J."/>
            <person name="Welchert J."/>
            <person name="Wing R.A."/>
        </authorList>
    </citation>
    <scope>NUCLEOTIDE SEQUENCE [LARGE SCALE GENOMIC DNA]</scope>
</reference>
<dbReference type="CDD" id="cd10017">
    <property type="entry name" value="B3_DNA"/>
    <property type="match status" value="1"/>
</dbReference>
<dbReference type="AlphaFoldDB" id="A0A0D9ZJY6"/>
<dbReference type="EnsemblPlants" id="OGLUM04G10060.1">
    <property type="protein sequence ID" value="OGLUM04G10060.1"/>
    <property type="gene ID" value="OGLUM04G10060"/>
</dbReference>
<dbReference type="eggNOG" id="ENOG502S4NC">
    <property type="taxonomic scope" value="Eukaryota"/>
</dbReference>
<dbReference type="SUPFAM" id="SSF101936">
    <property type="entry name" value="DNA-binding pseudobarrel domain"/>
    <property type="match status" value="1"/>
</dbReference>
<comment type="subcellular location">
    <subcellularLocation>
        <location evidence="1">Nucleus</location>
    </subcellularLocation>
</comment>
<feature type="compositionally biased region" description="Low complexity" evidence="6">
    <location>
        <begin position="8"/>
        <end position="23"/>
    </location>
</feature>
<evidence type="ECO:0000256" key="2">
    <source>
        <dbReference type="ARBA" id="ARBA00023015"/>
    </source>
</evidence>
<dbReference type="PANTHER" id="PTHR31391">
    <property type="entry name" value="B3 DOMAIN-CONTAINING PROTEIN OS11G0197600-RELATED"/>
    <property type="match status" value="1"/>
</dbReference>
<feature type="domain" description="TF-B3" evidence="7">
    <location>
        <begin position="93"/>
        <end position="191"/>
    </location>
</feature>
<dbReference type="HOGENOM" id="CLU_100768_0_0_1"/>
<keyword evidence="2" id="KW-0805">Transcription regulation</keyword>
<dbReference type="GO" id="GO:0005634">
    <property type="term" value="C:nucleus"/>
    <property type="evidence" value="ECO:0007669"/>
    <property type="project" value="UniProtKB-SubCell"/>
</dbReference>
<evidence type="ECO:0000256" key="3">
    <source>
        <dbReference type="ARBA" id="ARBA00023125"/>
    </source>
</evidence>
<dbReference type="Proteomes" id="UP000026961">
    <property type="component" value="Chromosome 4"/>
</dbReference>
<protein>
    <recommendedName>
        <fullName evidence="7">TF-B3 domain-containing protein</fullName>
    </recommendedName>
</protein>
<evidence type="ECO:0000313" key="9">
    <source>
        <dbReference type="Proteomes" id="UP000026961"/>
    </source>
</evidence>
<reference evidence="8" key="1">
    <citation type="submission" date="2015-04" db="UniProtKB">
        <authorList>
            <consortium name="EnsemblPlants"/>
        </authorList>
    </citation>
    <scope>IDENTIFICATION</scope>
</reference>
<dbReference type="PANTHER" id="PTHR31391:SF134">
    <property type="entry name" value="B3 DOMAIN-CONTAINING PROTEIN OS04G0386900"/>
    <property type="match status" value="1"/>
</dbReference>
<evidence type="ECO:0000256" key="4">
    <source>
        <dbReference type="ARBA" id="ARBA00023163"/>
    </source>
</evidence>
<sequence length="212" mass="22326">MRAATALPSIPSSSSPSPMASDPTELRCSSPESSGDAGAEDPAAVDAAEESGGEGGSGHIAAGTEAAPPRPPEPEPEKVARHGVLPLLGKPYFTCIMCKSHVQPPFQVVVPRSFAPLLPSRTTPATLSWRGRSWGMRFTGGRLIQRLEAGWRGFAVDNDLRLGDGCVFELLVGGGGEQERVEFRVQVLRAEIPARIRGRAGGYTSATPIVID</sequence>
<proteinExistence type="predicted"/>
<dbReference type="InterPro" id="IPR003340">
    <property type="entry name" value="B3_DNA-bd"/>
</dbReference>
<organism evidence="8">
    <name type="scientific">Oryza glumipatula</name>
    <dbReference type="NCBI Taxonomy" id="40148"/>
    <lineage>
        <taxon>Eukaryota</taxon>
        <taxon>Viridiplantae</taxon>
        <taxon>Streptophyta</taxon>
        <taxon>Embryophyta</taxon>
        <taxon>Tracheophyta</taxon>
        <taxon>Spermatophyta</taxon>
        <taxon>Magnoliopsida</taxon>
        <taxon>Liliopsida</taxon>
        <taxon>Poales</taxon>
        <taxon>Poaceae</taxon>
        <taxon>BOP clade</taxon>
        <taxon>Oryzoideae</taxon>
        <taxon>Oryzeae</taxon>
        <taxon>Oryzinae</taxon>
        <taxon>Oryza</taxon>
    </lineage>
</organism>
<evidence type="ECO:0000256" key="6">
    <source>
        <dbReference type="SAM" id="MobiDB-lite"/>
    </source>
</evidence>
<evidence type="ECO:0000313" key="8">
    <source>
        <dbReference type="EnsemblPlants" id="OGLUM04G10060.1"/>
    </source>
</evidence>
<dbReference type="InterPro" id="IPR044837">
    <property type="entry name" value="REM16-like"/>
</dbReference>
<dbReference type="InterPro" id="IPR015300">
    <property type="entry name" value="DNA-bd_pseudobarrel_sf"/>
</dbReference>
<feature type="region of interest" description="Disordered" evidence="6">
    <location>
        <begin position="1"/>
        <end position="78"/>
    </location>
</feature>
<name>A0A0D9ZJY6_9ORYZ</name>
<dbReference type="Pfam" id="PF02362">
    <property type="entry name" value="B3"/>
    <property type="match status" value="1"/>
</dbReference>
<evidence type="ECO:0000256" key="1">
    <source>
        <dbReference type="ARBA" id="ARBA00004123"/>
    </source>
</evidence>
<keyword evidence="5" id="KW-0539">Nucleus</keyword>
<dbReference type="STRING" id="40148.A0A0D9ZJY6"/>
<dbReference type="Gene3D" id="2.40.330.10">
    <property type="entry name" value="DNA-binding pseudobarrel domain"/>
    <property type="match status" value="1"/>
</dbReference>